<proteinExistence type="predicted"/>
<dbReference type="OrthoDB" id="1436531at2"/>
<protein>
    <recommendedName>
        <fullName evidence="3">DUF4595 domain-containing protein</fullName>
    </recommendedName>
</protein>
<gene>
    <name evidence="1" type="ORF">E1750_04820</name>
</gene>
<organism evidence="1 2">
    <name type="scientific">Flavobacterium nackdongense</name>
    <dbReference type="NCBI Taxonomy" id="2547394"/>
    <lineage>
        <taxon>Bacteria</taxon>
        <taxon>Pseudomonadati</taxon>
        <taxon>Bacteroidota</taxon>
        <taxon>Flavobacteriia</taxon>
        <taxon>Flavobacteriales</taxon>
        <taxon>Flavobacteriaceae</taxon>
        <taxon>Flavobacterium</taxon>
    </lineage>
</organism>
<dbReference type="KEGG" id="fnk:E1750_04820"/>
<dbReference type="PROSITE" id="PS51257">
    <property type="entry name" value="PROKAR_LIPOPROTEIN"/>
    <property type="match status" value="1"/>
</dbReference>
<dbReference type="RefSeq" id="WP_133275681.1">
    <property type="nucleotide sequence ID" value="NZ_CP037933.1"/>
</dbReference>
<dbReference type="AlphaFoldDB" id="A0A4P6YCT9"/>
<accession>A0A4P6YCT9</accession>
<keyword evidence="2" id="KW-1185">Reference proteome</keyword>
<evidence type="ECO:0000313" key="1">
    <source>
        <dbReference type="EMBL" id="QBN18153.1"/>
    </source>
</evidence>
<reference evidence="2" key="1">
    <citation type="submission" date="2019-03" db="EMBL/GenBank/DDBJ databases">
        <title>Flavobacterium sp.</title>
        <authorList>
            <person name="Kim H."/>
        </authorList>
    </citation>
    <scope>NUCLEOTIDE SEQUENCE [LARGE SCALE GENOMIC DNA]</scope>
    <source>
        <strain evidence="2">GS13</strain>
    </source>
</reference>
<evidence type="ECO:0000313" key="2">
    <source>
        <dbReference type="Proteomes" id="UP000291124"/>
    </source>
</evidence>
<dbReference type="Proteomes" id="UP000291124">
    <property type="component" value="Chromosome"/>
</dbReference>
<dbReference type="EMBL" id="CP037933">
    <property type="protein sequence ID" value="QBN18153.1"/>
    <property type="molecule type" value="Genomic_DNA"/>
</dbReference>
<name>A0A4P6YCT9_9FLAO</name>
<sequence>MKQQLFSIKVILILTSLVTLIGCQKDDDIFQVSETKFLVDKIYNYNNDLIAEYFYDNENRLIKKYVTEHLGNNYQQEWASYSDEFEYQNGRVSKIIHKDISYNMFNYETNIFYNSIGTITKTEIYKNGQLISNNSNYRYKNGNLTGTIKYNLATIVYKDSIIYNKSGNVIKYLYERPETDLIGNPLPQTKITTIQEFSYDNHLRPNFNLDYLFIYEPLPFNELADLQRHLSTNNMTYFIDGTKWIYSYNEQGLPSKIEVKWKDIETTLPMMLRITYKEIN</sequence>
<evidence type="ECO:0008006" key="3">
    <source>
        <dbReference type="Google" id="ProtNLM"/>
    </source>
</evidence>